<dbReference type="AlphaFoldDB" id="A0AAD1G1G8"/>
<evidence type="ECO:0000313" key="1">
    <source>
        <dbReference type="EMBL" id="BBE34887.1"/>
    </source>
</evidence>
<reference evidence="1 2" key="1">
    <citation type="submission" date="2018-06" db="EMBL/GenBank/DDBJ databases">
        <title>Complete Genome Sequence of the Microcystin-Degrading Bacterium Sphingosinicella microcystinivorans Strain B-9.</title>
        <authorList>
            <person name="Jin H."/>
            <person name="Nishizawa T."/>
            <person name="Guo Y."/>
            <person name="Nishizawa A."/>
            <person name="Park H."/>
            <person name="Kato H."/>
            <person name="Tsuji K."/>
            <person name="Harada K."/>
        </authorList>
    </citation>
    <scope>NUCLEOTIDE SEQUENCE [LARGE SCALE GENOMIC DNA]</scope>
    <source>
        <strain evidence="1 2">B9</strain>
    </source>
</reference>
<dbReference type="EMBL" id="AP018711">
    <property type="protein sequence ID" value="BBE34887.1"/>
    <property type="molecule type" value="Genomic_DNA"/>
</dbReference>
<dbReference type="Proteomes" id="UP000275727">
    <property type="component" value="Chromosome"/>
</dbReference>
<protein>
    <submittedName>
        <fullName evidence="1">Uncharacterized protein</fullName>
    </submittedName>
</protein>
<sequence>MQSLTLPNYHYRCRVFEKTGKQGALEFKFQGQRGYVNAEKKLTKTESQISVQVDDIGILKGYAPWRNPKYPQYESWPLNLHKGKELLRLWFGDAAGDSKPPSKSEKYLVIMEGFLNDDGSSGSASKRDYPKYNTRWLGFCDETSTPQEPLSDEEVKALVQ</sequence>
<name>A0AAD1G1G8_SPHMI</name>
<proteinExistence type="predicted"/>
<accession>A0AAD1G1G8</accession>
<gene>
    <name evidence="1" type="ORF">SmB9_25450</name>
</gene>
<dbReference type="KEGG" id="smic:SmB9_25450"/>
<organism evidence="1 2">
    <name type="scientific">Sphingosinicella microcystinivorans</name>
    <dbReference type="NCBI Taxonomy" id="335406"/>
    <lineage>
        <taxon>Bacteria</taxon>
        <taxon>Pseudomonadati</taxon>
        <taxon>Pseudomonadota</taxon>
        <taxon>Alphaproteobacteria</taxon>
        <taxon>Sphingomonadales</taxon>
        <taxon>Sphingosinicellaceae</taxon>
        <taxon>Sphingosinicella</taxon>
    </lineage>
</organism>
<evidence type="ECO:0000313" key="2">
    <source>
        <dbReference type="Proteomes" id="UP000275727"/>
    </source>
</evidence>